<protein>
    <submittedName>
        <fullName evidence="2">Uncharacterized protein</fullName>
    </submittedName>
</protein>
<reference evidence="2 3" key="1">
    <citation type="submission" date="2015-07" db="EMBL/GenBank/DDBJ databases">
        <title>Emmonsia species relationships and genome sequence.</title>
        <authorList>
            <consortium name="The Broad Institute Genomics Platform"/>
            <person name="Cuomo C.A."/>
            <person name="Munoz J.F."/>
            <person name="Imamovic A."/>
            <person name="Priest M.E."/>
            <person name="Young S."/>
            <person name="Clay O.K."/>
            <person name="McEwen J.G."/>
        </authorList>
    </citation>
    <scope>NUCLEOTIDE SEQUENCE [LARGE SCALE GENOMIC DNA]</scope>
    <source>
        <strain evidence="2 3">UAMH 9510</strain>
    </source>
</reference>
<dbReference type="Gene3D" id="1.25.40.120">
    <property type="entry name" value="Protein prenylyltransferase"/>
    <property type="match status" value="1"/>
</dbReference>
<accession>A0A1J9Q6C4</accession>
<comment type="caution">
    <text evidence="2">The sequence shown here is derived from an EMBL/GenBank/DDBJ whole genome shotgun (WGS) entry which is preliminary data.</text>
</comment>
<dbReference type="Proteomes" id="UP000182235">
    <property type="component" value="Unassembled WGS sequence"/>
</dbReference>
<proteinExistence type="predicted"/>
<evidence type="ECO:0000313" key="2">
    <source>
        <dbReference type="EMBL" id="OJD11775.1"/>
    </source>
</evidence>
<feature type="region of interest" description="Disordered" evidence="1">
    <location>
        <begin position="66"/>
        <end position="111"/>
    </location>
</feature>
<keyword evidence="3" id="KW-1185">Reference proteome</keyword>
<dbReference type="OrthoDB" id="5358702at2759"/>
<evidence type="ECO:0000313" key="3">
    <source>
        <dbReference type="Proteomes" id="UP000182235"/>
    </source>
</evidence>
<dbReference type="PANTHER" id="PTHR11129">
    <property type="entry name" value="PROTEIN FARNESYLTRANSFERASE ALPHA SUBUNIT/RAB GERANYLGERANYL TRANSFERASE ALPHA SUBUNIT"/>
    <property type="match status" value="1"/>
</dbReference>
<dbReference type="PANTHER" id="PTHR11129:SF3">
    <property type="entry name" value="PROTEIN PRENYLTRANSFERASE ALPHA SUBUNIT REPEAT-CONTAINING PROTEIN 1"/>
    <property type="match status" value="1"/>
</dbReference>
<name>A0A1J9Q6C4_9EURO</name>
<gene>
    <name evidence="2" type="ORF">AJ78_07520</name>
</gene>
<dbReference type="SUPFAM" id="SSF48439">
    <property type="entry name" value="Protein prenylyltransferase"/>
    <property type="match status" value="1"/>
</dbReference>
<feature type="compositionally biased region" description="Polar residues" evidence="1">
    <location>
        <begin position="66"/>
        <end position="81"/>
    </location>
</feature>
<dbReference type="AlphaFoldDB" id="A0A1J9Q6C4"/>
<dbReference type="GO" id="GO:0005737">
    <property type="term" value="C:cytoplasm"/>
    <property type="evidence" value="ECO:0007669"/>
    <property type="project" value="TreeGrafter"/>
</dbReference>
<organism evidence="2 3">
    <name type="scientific">Emergomyces pasteurianus Ep9510</name>
    <dbReference type="NCBI Taxonomy" id="1447872"/>
    <lineage>
        <taxon>Eukaryota</taxon>
        <taxon>Fungi</taxon>
        <taxon>Dikarya</taxon>
        <taxon>Ascomycota</taxon>
        <taxon>Pezizomycotina</taxon>
        <taxon>Eurotiomycetes</taxon>
        <taxon>Eurotiomycetidae</taxon>
        <taxon>Onygenales</taxon>
        <taxon>Ajellomycetaceae</taxon>
        <taxon>Emergomyces</taxon>
    </lineage>
</organism>
<evidence type="ECO:0000256" key="1">
    <source>
        <dbReference type="SAM" id="MobiDB-lite"/>
    </source>
</evidence>
<sequence>MSATQDYHGTLIKLLTARGNQIFDIHFLPEGFGDLLHEGTEIGISKNALVQCFVKARQIFFSLTPQQPQPKLSEPSSNQRRSVPEVPHVAAAQPTCHATTRHHPTSSPEDYSSQTLLLQTEILLLLDSEHLTACNWRKRRLCALKERRSQCPSSATQYHCALHTEISFTTTILRSPLHRHTKSPVLWHHRKWTMTKLFALYHDDPVAAFAGSHHLSHHDTEAEAEVDTDADADADTVTCAATTAAVNQIMIYEVSVVLQAGTHHPNNYYAFSYLREFMGLFADALAVMRRHQAKPITVGRWQRAVMRLGNLAGMVLEMVHTWCLAYSHRRDISAWSFLLWLLEVVWDADRDGDNEDVNGLRKKVVDKTARFGMEVSWDGEGLWIFVDLAMRKFRIDVDWLTRESPGGDLDLDDDQSESTAQYLSSVGDVGVDDRDGFGTASCPVTASSTSTPAHSNQSWKLWIRRMKAAQERNNTPVVITDNG</sequence>
<dbReference type="EMBL" id="LGRN01000494">
    <property type="protein sequence ID" value="OJD11775.1"/>
    <property type="molecule type" value="Genomic_DNA"/>
</dbReference>
<dbReference type="VEuPathDB" id="FungiDB:AJ78_07520"/>